<keyword evidence="2" id="KW-0732">Signal</keyword>
<sequence length="439" mass="48313">MKRFMRPYIQVALLGAAITIAPATARSQAMRITQIAEEPNPLLLHSSSQGYLGVLVGDVDNDSAAKLKLKDVRGAVVTLIDHDAPAAQVGLRVNDVLLEVNGQAVESAEAFGRMMREIPPGRKVTMVISRDGANQTLTVQLADRKKLDTDVWNKLNSGSDISTPVQGLAILGNGAGGDAPLPGGFHIPFVGNSTLKVGAMVEPLTAQMADYLGVPNGLMVKQVVRKSEAAAAGMKAFDVILKVGPDSIATVSDWERSMRANQGKAVQVTILRERKQQTLNLQVDSKKKSELDFDEIFPDSDCPLMAFADPDVAGDLVRHFSIDASAAQSMREQAEALQDQLGDLKDRSGVFAFEFSPQQAEEFRKQAEQFRDNLKGQNFGIDQNQLDQMHQQMEQFNNDLFGKDQFKIDPKQMDELKRQMQEFQRQMEDLKSLEFGHMV</sequence>
<dbReference type="AlphaFoldDB" id="A0AAU7DNY4"/>
<evidence type="ECO:0000256" key="1">
    <source>
        <dbReference type="ARBA" id="ARBA00001947"/>
    </source>
</evidence>
<feature type="chain" id="PRO_5043716896" evidence="2">
    <location>
        <begin position="26"/>
        <end position="439"/>
    </location>
</feature>
<proteinExistence type="predicted"/>
<name>A0AAU7DNY4_9BACT</name>
<dbReference type="PANTHER" id="PTHR42837">
    <property type="entry name" value="REGULATOR OF SIGMA-E PROTEASE RSEP"/>
    <property type="match status" value="1"/>
</dbReference>
<evidence type="ECO:0000256" key="2">
    <source>
        <dbReference type="SAM" id="SignalP"/>
    </source>
</evidence>
<feature type="signal peptide" evidence="2">
    <location>
        <begin position="1"/>
        <end position="25"/>
    </location>
</feature>
<dbReference type="InterPro" id="IPR004387">
    <property type="entry name" value="Pept_M50_Zn"/>
</dbReference>
<accession>A0AAU7DNY4</accession>
<dbReference type="PROSITE" id="PS50106">
    <property type="entry name" value="PDZ"/>
    <property type="match status" value="1"/>
</dbReference>
<organism evidence="4">
    <name type="scientific">Telmatobacter sp. DSM 110680</name>
    <dbReference type="NCBI Taxonomy" id="3036704"/>
    <lineage>
        <taxon>Bacteria</taxon>
        <taxon>Pseudomonadati</taxon>
        <taxon>Acidobacteriota</taxon>
        <taxon>Terriglobia</taxon>
        <taxon>Terriglobales</taxon>
        <taxon>Acidobacteriaceae</taxon>
        <taxon>Telmatobacter</taxon>
    </lineage>
</organism>
<dbReference type="EMBL" id="CP121196">
    <property type="protein sequence ID" value="XBH18782.1"/>
    <property type="molecule type" value="Genomic_DNA"/>
</dbReference>
<dbReference type="SMART" id="SM00228">
    <property type="entry name" value="PDZ"/>
    <property type="match status" value="2"/>
</dbReference>
<dbReference type="RefSeq" id="WP_348264000.1">
    <property type="nucleotide sequence ID" value="NZ_CP121196.1"/>
</dbReference>
<evidence type="ECO:0000259" key="3">
    <source>
        <dbReference type="PROSITE" id="PS50106"/>
    </source>
</evidence>
<protein>
    <submittedName>
        <fullName evidence="4">PDZ domain-containing protein</fullName>
    </submittedName>
</protein>
<feature type="domain" description="PDZ" evidence="3">
    <location>
        <begin position="41"/>
        <end position="107"/>
    </location>
</feature>
<gene>
    <name evidence="4" type="ORF">P8935_05580</name>
</gene>
<dbReference type="GO" id="GO:0004222">
    <property type="term" value="F:metalloendopeptidase activity"/>
    <property type="evidence" value="ECO:0007669"/>
    <property type="project" value="InterPro"/>
</dbReference>
<comment type="cofactor">
    <cofactor evidence="1">
        <name>Zn(2+)</name>
        <dbReference type="ChEBI" id="CHEBI:29105"/>
    </cofactor>
</comment>
<dbReference type="PANTHER" id="PTHR42837:SF2">
    <property type="entry name" value="MEMBRANE METALLOPROTEASE ARASP2, CHLOROPLASTIC-RELATED"/>
    <property type="match status" value="1"/>
</dbReference>
<dbReference type="GO" id="GO:0016020">
    <property type="term" value="C:membrane"/>
    <property type="evidence" value="ECO:0007669"/>
    <property type="project" value="InterPro"/>
</dbReference>
<dbReference type="InterPro" id="IPR001478">
    <property type="entry name" value="PDZ"/>
</dbReference>
<dbReference type="SUPFAM" id="SSF50156">
    <property type="entry name" value="PDZ domain-like"/>
    <property type="match status" value="2"/>
</dbReference>
<evidence type="ECO:0000313" key="4">
    <source>
        <dbReference type="EMBL" id="XBH18782.1"/>
    </source>
</evidence>
<dbReference type="InterPro" id="IPR036034">
    <property type="entry name" value="PDZ_sf"/>
</dbReference>
<dbReference type="GO" id="GO:0006508">
    <property type="term" value="P:proteolysis"/>
    <property type="evidence" value="ECO:0007669"/>
    <property type="project" value="InterPro"/>
</dbReference>
<dbReference type="Gene3D" id="2.30.42.10">
    <property type="match status" value="2"/>
</dbReference>
<reference evidence="4" key="1">
    <citation type="submission" date="2023-03" db="EMBL/GenBank/DDBJ databases">
        <title>Edaphobacter sp.</title>
        <authorList>
            <person name="Huber K.J."/>
            <person name="Papendorf J."/>
            <person name="Pilke C."/>
            <person name="Bunk B."/>
            <person name="Sproeer C."/>
            <person name="Pester M."/>
        </authorList>
    </citation>
    <scope>NUCLEOTIDE SEQUENCE</scope>
    <source>
        <strain evidence="4">DSM 110680</strain>
    </source>
</reference>
<dbReference type="Pfam" id="PF13180">
    <property type="entry name" value="PDZ_2"/>
    <property type="match status" value="2"/>
</dbReference>